<dbReference type="Pfam" id="PF07859">
    <property type="entry name" value="Abhydrolase_3"/>
    <property type="match status" value="1"/>
</dbReference>
<dbReference type="PhylomeDB" id="B6Q5Y5"/>
<sequence length="196" mass="21675">MGRPMVDICDGLDWARNKLPHVTLPNETIQIDGERVVVVGWSSCGQLAMSLAWTAPERGLRPPEAILAFYCPTNYEDESQTLPIIIGGLPSKKNSATHNIRDWNALSQPSLDEIVRVSPRAQILRGNYHTPTFLIHGTNDYLIPWQQSQGTYDALRDAGVTAGLALMEGAPHICDLSSNPESEGWKAAIQGYEFYQ</sequence>
<name>B6Q5Y5_TALMQ</name>
<dbReference type="STRING" id="441960.B6Q5Y5"/>
<organism evidence="2 3">
    <name type="scientific">Talaromyces marneffei (strain ATCC 18224 / CBS 334.59 / QM 7333)</name>
    <name type="common">Penicillium marneffei</name>
    <dbReference type="NCBI Taxonomy" id="441960"/>
    <lineage>
        <taxon>Eukaryota</taxon>
        <taxon>Fungi</taxon>
        <taxon>Dikarya</taxon>
        <taxon>Ascomycota</taxon>
        <taxon>Pezizomycotina</taxon>
        <taxon>Eurotiomycetes</taxon>
        <taxon>Eurotiomycetidae</taxon>
        <taxon>Eurotiales</taxon>
        <taxon>Trichocomaceae</taxon>
        <taxon>Talaromyces</taxon>
        <taxon>Talaromyces sect. Talaromyces</taxon>
    </lineage>
</organism>
<dbReference type="HOGENOM" id="CLU_1390665_0_0_1"/>
<dbReference type="EMBL" id="DS995899">
    <property type="protein sequence ID" value="EEA28524.1"/>
    <property type="molecule type" value="Genomic_DNA"/>
</dbReference>
<dbReference type="InterPro" id="IPR029058">
    <property type="entry name" value="AB_hydrolase_fold"/>
</dbReference>
<keyword evidence="3" id="KW-1185">Reference proteome</keyword>
<reference evidence="3" key="1">
    <citation type="journal article" date="2015" name="Genome Announc.">
        <title>Genome sequence of the AIDS-associated pathogen Penicillium marneffei (ATCC18224) and its near taxonomic relative Talaromyces stipitatus (ATCC10500).</title>
        <authorList>
            <person name="Nierman W.C."/>
            <person name="Fedorova-Abrams N.D."/>
            <person name="Andrianopoulos A."/>
        </authorList>
    </citation>
    <scope>NUCLEOTIDE SEQUENCE [LARGE SCALE GENOMIC DNA]</scope>
    <source>
        <strain evidence="3">ATCC 18224 / CBS 334.59 / QM 7333</strain>
    </source>
</reference>
<protein>
    <recommendedName>
        <fullName evidence="1">Alpha/beta hydrolase fold-3 domain-containing protein</fullName>
    </recommendedName>
</protein>
<dbReference type="Proteomes" id="UP000001294">
    <property type="component" value="Unassembled WGS sequence"/>
</dbReference>
<evidence type="ECO:0000313" key="2">
    <source>
        <dbReference type="EMBL" id="EEA28524.1"/>
    </source>
</evidence>
<dbReference type="AlphaFoldDB" id="B6Q5Y5"/>
<dbReference type="GO" id="GO:0016787">
    <property type="term" value="F:hydrolase activity"/>
    <property type="evidence" value="ECO:0007669"/>
    <property type="project" value="InterPro"/>
</dbReference>
<accession>B6Q5Y5</accession>
<feature type="domain" description="Alpha/beta hydrolase fold-3" evidence="1">
    <location>
        <begin position="7"/>
        <end position="173"/>
    </location>
</feature>
<dbReference type="InterPro" id="IPR013094">
    <property type="entry name" value="AB_hydrolase_3"/>
</dbReference>
<gene>
    <name evidence="2" type="ORF">PMAA_033310</name>
</gene>
<evidence type="ECO:0000313" key="3">
    <source>
        <dbReference type="Proteomes" id="UP000001294"/>
    </source>
</evidence>
<dbReference type="Gene3D" id="3.40.50.1820">
    <property type="entry name" value="alpha/beta hydrolase"/>
    <property type="match status" value="1"/>
</dbReference>
<evidence type="ECO:0000259" key="1">
    <source>
        <dbReference type="Pfam" id="PF07859"/>
    </source>
</evidence>
<dbReference type="SUPFAM" id="SSF53474">
    <property type="entry name" value="alpha/beta-Hydrolases"/>
    <property type="match status" value="1"/>
</dbReference>
<dbReference type="VEuPathDB" id="FungiDB:PMAA_033310"/>
<dbReference type="OrthoDB" id="19653at2759"/>
<proteinExistence type="predicted"/>